<feature type="transmembrane region" description="Helical" evidence="1">
    <location>
        <begin position="104"/>
        <end position="124"/>
    </location>
</feature>
<feature type="transmembrane region" description="Helical" evidence="1">
    <location>
        <begin position="70"/>
        <end position="92"/>
    </location>
</feature>
<organism evidence="2 3">
    <name type="scientific">Rubrivirga litoralis</name>
    <dbReference type="NCBI Taxonomy" id="3075598"/>
    <lineage>
        <taxon>Bacteria</taxon>
        <taxon>Pseudomonadati</taxon>
        <taxon>Rhodothermota</taxon>
        <taxon>Rhodothermia</taxon>
        <taxon>Rhodothermales</taxon>
        <taxon>Rubricoccaceae</taxon>
        <taxon>Rubrivirga</taxon>
    </lineage>
</organism>
<accession>A0ABU3BM63</accession>
<evidence type="ECO:0000313" key="2">
    <source>
        <dbReference type="EMBL" id="MDT0630355.1"/>
    </source>
</evidence>
<keyword evidence="1" id="KW-1133">Transmembrane helix</keyword>
<sequence length="135" mass="13545">MSLPVPPGALARIVRFVATGAVVATLVLIVVTADGRPWQALASVVMIALLPYVAFVALARWANGVPWAEAAVLAGLVLAVFFAAAMYVLAFVVAPGPKSASAPLAVPLLQSFAVALGGVGAGAAKWAAWQAGRGA</sequence>
<proteinExistence type="predicted"/>
<evidence type="ECO:0000313" key="3">
    <source>
        <dbReference type="Proteomes" id="UP001267426"/>
    </source>
</evidence>
<protein>
    <submittedName>
        <fullName evidence="2">Uncharacterized protein</fullName>
    </submittedName>
</protein>
<evidence type="ECO:0000256" key="1">
    <source>
        <dbReference type="SAM" id="Phobius"/>
    </source>
</evidence>
<dbReference type="RefSeq" id="WP_311661400.1">
    <property type="nucleotide sequence ID" value="NZ_JAVRHT010000001.1"/>
</dbReference>
<reference evidence="2 3" key="1">
    <citation type="submission" date="2023-09" db="EMBL/GenBank/DDBJ databases">
        <authorList>
            <person name="Rey-Velasco X."/>
        </authorList>
    </citation>
    <scope>NUCLEOTIDE SEQUENCE [LARGE SCALE GENOMIC DNA]</scope>
    <source>
        <strain evidence="2 3">F394</strain>
    </source>
</reference>
<dbReference type="EMBL" id="JAVRHT010000001">
    <property type="protein sequence ID" value="MDT0630355.1"/>
    <property type="molecule type" value="Genomic_DNA"/>
</dbReference>
<feature type="transmembrane region" description="Helical" evidence="1">
    <location>
        <begin position="38"/>
        <end position="58"/>
    </location>
</feature>
<keyword evidence="1" id="KW-0472">Membrane</keyword>
<comment type="caution">
    <text evidence="2">The sequence shown here is derived from an EMBL/GenBank/DDBJ whole genome shotgun (WGS) entry which is preliminary data.</text>
</comment>
<keyword evidence="3" id="KW-1185">Reference proteome</keyword>
<dbReference type="Proteomes" id="UP001267426">
    <property type="component" value="Unassembled WGS sequence"/>
</dbReference>
<feature type="transmembrane region" description="Helical" evidence="1">
    <location>
        <begin position="12"/>
        <end position="32"/>
    </location>
</feature>
<gene>
    <name evidence="2" type="ORF">RM540_01225</name>
</gene>
<name>A0ABU3BM63_9BACT</name>
<keyword evidence="1" id="KW-0812">Transmembrane</keyword>